<proteinExistence type="predicted"/>
<dbReference type="PANTHER" id="PTHR24421">
    <property type="entry name" value="NITRATE/NITRITE SENSOR PROTEIN NARX-RELATED"/>
    <property type="match status" value="1"/>
</dbReference>
<dbReference type="Pfam" id="PF07730">
    <property type="entry name" value="HisKA_3"/>
    <property type="match status" value="1"/>
</dbReference>
<keyword evidence="7" id="KW-0067">ATP-binding</keyword>
<evidence type="ECO:0000313" key="13">
    <source>
        <dbReference type="Proteomes" id="UP000646523"/>
    </source>
</evidence>
<name>A0A917YPP7_9ACTN</name>
<reference evidence="12" key="2">
    <citation type="submission" date="2020-09" db="EMBL/GenBank/DDBJ databases">
        <authorList>
            <person name="Sun Q."/>
            <person name="Zhou Y."/>
        </authorList>
    </citation>
    <scope>NUCLEOTIDE SEQUENCE</scope>
    <source>
        <strain evidence="12">CGMCC 4.7368</strain>
    </source>
</reference>
<evidence type="ECO:0000256" key="4">
    <source>
        <dbReference type="ARBA" id="ARBA00022679"/>
    </source>
</evidence>
<keyword evidence="3" id="KW-0597">Phosphoprotein</keyword>
<protein>
    <recommendedName>
        <fullName evidence="2">histidine kinase</fullName>
        <ecNumber evidence="2">2.7.13.3</ecNumber>
    </recommendedName>
</protein>
<dbReference type="Proteomes" id="UP000646523">
    <property type="component" value="Unassembled WGS sequence"/>
</dbReference>
<evidence type="ECO:0000256" key="7">
    <source>
        <dbReference type="ARBA" id="ARBA00022840"/>
    </source>
</evidence>
<dbReference type="GO" id="GO:0005524">
    <property type="term" value="F:ATP binding"/>
    <property type="evidence" value="ECO:0007669"/>
    <property type="project" value="UniProtKB-KW"/>
</dbReference>
<dbReference type="InterPro" id="IPR036890">
    <property type="entry name" value="HATPase_C_sf"/>
</dbReference>
<dbReference type="Gene3D" id="3.30.565.10">
    <property type="entry name" value="Histidine kinase-like ATPase, C-terminal domain"/>
    <property type="match status" value="1"/>
</dbReference>
<feature type="domain" description="Histidine kinase/HSP90-like ATPase" evidence="11">
    <location>
        <begin position="275"/>
        <end position="367"/>
    </location>
</feature>
<dbReference type="InterPro" id="IPR011712">
    <property type="entry name" value="Sig_transdc_His_kin_sub3_dim/P"/>
</dbReference>
<dbReference type="EMBL" id="BMNH01000002">
    <property type="protein sequence ID" value="GGO63448.1"/>
    <property type="molecule type" value="Genomic_DNA"/>
</dbReference>
<keyword evidence="10" id="KW-1133">Transmembrane helix</keyword>
<evidence type="ECO:0000256" key="5">
    <source>
        <dbReference type="ARBA" id="ARBA00022741"/>
    </source>
</evidence>
<keyword evidence="10" id="KW-0812">Transmembrane</keyword>
<dbReference type="GO" id="GO:0046983">
    <property type="term" value="F:protein dimerization activity"/>
    <property type="evidence" value="ECO:0007669"/>
    <property type="project" value="InterPro"/>
</dbReference>
<keyword evidence="8" id="KW-0902">Two-component regulatory system</keyword>
<sequence>MADVALALVVAVLLEIGALSLPGVRPLDHLVIVAGSLALVAWRTAPLVALTVATACMLVHSSRLDPGPSAAFPLLVAVFAATRNGHRLPAAAAGAVFLGVWLADDLAGAAGGPAQPLVERTVLLLGWFLAAGVAGTVSRHRRAYLRQAEERAAEAERTREETALRRAGEERLRIARELHDSLTHSISIIKVQAGVAVHLARKRGEEVPEALSAIQEAAGEAMRELRATLEVLRDSAGDPPGSGLDRLDELVRRARAAGLPASVTVDGRPEALPAEVDRAAYRIVQEALTNVARHAGPASASVRIGCAGGHLVVQVDDDGRAGPQGAPEPGVGLRGMRERVAALGGRLRAGPRPGGGFTVRAELPLAETPGAETPGAETLDAETPDAAPPLEESR</sequence>
<evidence type="ECO:0000256" key="3">
    <source>
        <dbReference type="ARBA" id="ARBA00022553"/>
    </source>
</evidence>
<comment type="caution">
    <text evidence="12">The sequence shown here is derived from an EMBL/GenBank/DDBJ whole genome shotgun (WGS) entry which is preliminary data.</text>
</comment>
<accession>A0A917YPP7</accession>
<reference evidence="12" key="1">
    <citation type="journal article" date="2014" name="Int. J. Syst. Evol. Microbiol.">
        <title>Complete genome sequence of Corynebacterium casei LMG S-19264T (=DSM 44701T), isolated from a smear-ripened cheese.</title>
        <authorList>
            <consortium name="US DOE Joint Genome Institute (JGI-PGF)"/>
            <person name="Walter F."/>
            <person name="Albersmeier A."/>
            <person name="Kalinowski J."/>
            <person name="Ruckert C."/>
        </authorList>
    </citation>
    <scope>NUCLEOTIDE SEQUENCE</scope>
    <source>
        <strain evidence="12">CGMCC 4.7368</strain>
    </source>
</reference>
<keyword evidence="13" id="KW-1185">Reference proteome</keyword>
<evidence type="ECO:0000256" key="1">
    <source>
        <dbReference type="ARBA" id="ARBA00000085"/>
    </source>
</evidence>
<dbReference type="Gene3D" id="1.20.5.1930">
    <property type="match status" value="1"/>
</dbReference>
<evidence type="ECO:0000256" key="6">
    <source>
        <dbReference type="ARBA" id="ARBA00022777"/>
    </source>
</evidence>
<comment type="catalytic activity">
    <reaction evidence="1">
        <text>ATP + protein L-histidine = ADP + protein N-phospho-L-histidine.</text>
        <dbReference type="EC" id="2.7.13.3"/>
    </reaction>
</comment>
<feature type="region of interest" description="Disordered" evidence="9">
    <location>
        <begin position="349"/>
        <end position="394"/>
    </location>
</feature>
<organism evidence="12 13">
    <name type="scientific">Nonomuraea cavernae</name>
    <dbReference type="NCBI Taxonomy" id="2045107"/>
    <lineage>
        <taxon>Bacteria</taxon>
        <taxon>Bacillati</taxon>
        <taxon>Actinomycetota</taxon>
        <taxon>Actinomycetes</taxon>
        <taxon>Streptosporangiales</taxon>
        <taxon>Streptosporangiaceae</taxon>
        <taxon>Nonomuraea</taxon>
    </lineage>
</organism>
<evidence type="ECO:0000313" key="12">
    <source>
        <dbReference type="EMBL" id="GGO63448.1"/>
    </source>
</evidence>
<gene>
    <name evidence="12" type="ORF">GCM10012289_10530</name>
</gene>
<dbReference type="SMART" id="SM00387">
    <property type="entry name" value="HATPase_c"/>
    <property type="match status" value="1"/>
</dbReference>
<evidence type="ECO:0000256" key="2">
    <source>
        <dbReference type="ARBA" id="ARBA00012438"/>
    </source>
</evidence>
<evidence type="ECO:0000259" key="11">
    <source>
        <dbReference type="SMART" id="SM00387"/>
    </source>
</evidence>
<dbReference type="GO" id="GO:0000155">
    <property type="term" value="F:phosphorelay sensor kinase activity"/>
    <property type="evidence" value="ECO:0007669"/>
    <property type="project" value="InterPro"/>
</dbReference>
<dbReference type="Pfam" id="PF02518">
    <property type="entry name" value="HATPase_c"/>
    <property type="match status" value="1"/>
</dbReference>
<dbReference type="CDD" id="cd16917">
    <property type="entry name" value="HATPase_UhpB-NarQ-NarX-like"/>
    <property type="match status" value="1"/>
</dbReference>
<keyword evidence="10" id="KW-0472">Membrane</keyword>
<feature type="transmembrane region" description="Helical" evidence="10">
    <location>
        <begin position="30"/>
        <end position="59"/>
    </location>
</feature>
<dbReference type="InterPro" id="IPR003594">
    <property type="entry name" value="HATPase_dom"/>
</dbReference>
<dbReference type="GO" id="GO:0016020">
    <property type="term" value="C:membrane"/>
    <property type="evidence" value="ECO:0007669"/>
    <property type="project" value="InterPro"/>
</dbReference>
<keyword evidence="4" id="KW-0808">Transferase</keyword>
<dbReference type="EC" id="2.7.13.3" evidence="2"/>
<dbReference type="SUPFAM" id="SSF55874">
    <property type="entry name" value="ATPase domain of HSP90 chaperone/DNA topoisomerase II/histidine kinase"/>
    <property type="match status" value="1"/>
</dbReference>
<keyword evidence="6 12" id="KW-0418">Kinase</keyword>
<evidence type="ECO:0000256" key="9">
    <source>
        <dbReference type="SAM" id="MobiDB-lite"/>
    </source>
</evidence>
<evidence type="ECO:0000256" key="10">
    <source>
        <dbReference type="SAM" id="Phobius"/>
    </source>
</evidence>
<dbReference type="PANTHER" id="PTHR24421:SF10">
    <property type="entry name" value="NITRATE_NITRITE SENSOR PROTEIN NARQ"/>
    <property type="match status" value="1"/>
</dbReference>
<evidence type="ECO:0000256" key="8">
    <source>
        <dbReference type="ARBA" id="ARBA00023012"/>
    </source>
</evidence>
<keyword evidence="5" id="KW-0547">Nucleotide-binding</keyword>
<dbReference type="AlphaFoldDB" id="A0A917YPP7"/>
<dbReference type="InterPro" id="IPR050482">
    <property type="entry name" value="Sensor_HK_TwoCompSys"/>
</dbReference>